<feature type="transmembrane region" description="Helical" evidence="7">
    <location>
        <begin position="432"/>
        <end position="452"/>
    </location>
</feature>
<dbReference type="Proteomes" id="UP000198372">
    <property type="component" value="Unassembled WGS sequence"/>
</dbReference>
<dbReference type="EMBL" id="FMSP01000007">
    <property type="protein sequence ID" value="SCV71509.1"/>
    <property type="molecule type" value="Genomic_DNA"/>
</dbReference>
<feature type="compositionally biased region" description="Polar residues" evidence="6">
    <location>
        <begin position="1"/>
        <end position="15"/>
    </location>
</feature>
<keyword evidence="5 7" id="KW-0472">Membrane</keyword>
<feature type="transmembrane region" description="Helical" evidence="7">
    <location>
        <begin position="464"/>
        <end position="485"/>
    </location>
</feature>
<proteinExistence type="predicted"/>
<evidence type="ECO:0000313" key="9">
    <source>
        <dbReference type="EMBL" id="SCV71509.1"/>
    </source>
</evidence>
<evidence type="ECO:0000256" key="3">
    <source>
        <dbReference type="ARBA" id="ARBA00022692"/>
    </source>
</evidence>
<keyword evidence="4 7" id="KW-1133">Transmembrane helix</keyword>
<evidence type="ECO:0000256" key="1">
    <source>
        <dbReference type="ARBA" id="ARBA00004141"/>
    </source>
</evidence>
<evidence type="ECO:0000256" key="4">
    <source>
        <dbReference type="ARBA" id="ARBA00022989"/>
    </source>
</evidence>
<feature type="transmembrane region" description="Helical" evidence="7">
    <location>
        <begin position="123"/>
        <end position="141"/>
    </location>
</feature>
<dbReference type="OrthoDB" id="6730379at2759"/>
<dbReference type="PROSITE" id="PS50850">
    <property type="entry name" value="MFS"/>
    <property type="match status" value="1"/>
</dbReference>
<feature type="transmembrane region" description="Helical" evidence="7">
    <location>
        <begin position="246"/>
        <end position="265"/>
    </location>
</feature>
<keyword evidence="3 7" id="KW-0812">Transmembrane</keyword>
<sequence length="553" mass="60728">MESGSPTRHSIAGSTDDTKVADDCKSVECTVSGLASERRREHDDEAVQVLQAAEWEPQSPITDDEERELLKRIDWRILPLICVGTALQYADKAALSVGALFGLIRDLKLYVAQTGGTFDTHRYSLVAIIYYVGYVVGTPILSTIAQRLPTSKMCSLYVLFWGIVTILTPTCKGFESLIAQRFVLGMLEGGVSPAFLTILGMWYRKREQALRAPILYSANGFFVVPLLALFYGIVHIGPRAHAWKSIYYFLGVTTILFAFILYAFLPDSPVSAKWLTSRQRYVAVERLRDNQAGLNSKRLKVSHLLEAVSDIKVFILMLMTFCTCAPAGVIGTFSPLVISSGYGADPLRTLLLLMPTGLVAGFSNIIGGSVRSIQPIDLSSSVDLTSFRQLMLRYIALKYKNTRIAVIIALSIISVTGTALQWHVPLTKKRGLLAGVYLIIASSGALGGLTGLALSNTAGATKKLVVSALVFITIASANIATPFLFKKSEQPRYPLAFQVTMILQCAGIGLSLLYAALCIRENRRRDQSVKMQDQDLAFSDSTDMENVAFRYVW</sequence>
<evidence type="ECO:0000259" key="8">
    <source>
        <dbReference type="PROSITE" id="PS50850"/>
    </source>
</evidence>
<gene>
    <name evidence="9" type="ORF">BQ2448_3097</name>
</gene>
<dbReference type="SUPFAM" id="SSF103473">
    <property type="entry name" value="MFS general substrate transporter"/>
    <property type="match status" value="1"/>
</dbReference>
<keyword evidence="10" id="KW-1185">Reference proteome</keyword>
<organism evidence="9 10">
    <name type="scientific">Microbotryum intermedium</name>
    <dbReference type="NCBI Taxonomy" id="269621"/>
    <lineage>
        <taxon>Eukaryota</taxon>
        <taxon>Fungi</taxon>
        <taxon>Dikarya</taxon>
        <taxon>Basidiomycota</taxon>
        <taxon>Pucciniomycotina</taxon>
        <taxon>Microbotryomycetes</taxon>
        <taxon>Microbotryales</taxon>
        <taxon>Microbotryaceae</taxon>
        <taxon>Microbotryum</taxon>
    </lineage>
</organism>
<feature type="transmembrane region" description="Helical" evidence="7">
    <location>
        <begin position="182"/>
        <end position="202"/>
    </location>
</feature>
<evidence type="ECO:0000256" key="6">
    <source>
        <dbReference type="SAM" id="MobiDB-lite"/>
    </source>
</evidence>
<feature type="transmembrane region" description="Helical" evidence="7">
    <location>
        <begin position="401"/>
        <end position="420"/>
    </location>
</feature>
<feature type="transmembrane region" description="Helical" evidence="7">
    <location>
        <begin position="350"/>
        <end position="370"/>
    </location>
</feature>
<evidence type="ECO:0000313" key="10">
    <source>
        <dbReference type="Proteomes" id="UP000198372"/>
    </source>
</evidence>
<feature type="transmembrane region" description="Helical" evidence="7">
    <location>
        <begin position="214"/>
        <end position="234"/>
    </location>
</feature>
<evidence type="ECO:0000256" key="2">
    <source>
        <dbReference type="ARBA" id="ARBA00022448"/>
    </source>
</evidence>
<keyword evidence="2" id="KW-0813">Transport</keyword>
<dbReference type="InterPro" id="IPR011701">
    <property type="entry name" value="MFS"/>
</dbReference>
<dbReference type="GO" id="GO:0016020">
    <property type="term" value="C:membrane"/>
    <property type="evidence" value="ECO:0007669"/>
    <property type="project" value="UniProtKB-SubCell"/>
</dbReference>
<dbReference type="STRING" id="269621.A0A238FFE4"/>
<protein>
    <submittedName>
        <fullName evidence="9">BQ2448_3097 protein</fullName>
    </submittedName>
</protein>
<accession>A0A238FFE4</accession>
<comment type="subcellular location">
    <subcellularLocation>
        <location evidence="1">Membrane</location>
        <topology evidence="1">Multi-pass membrane protein</topology>
    </subcellularLocation>
</comment>
<dbReference type="PANTHER" id="PTHR43791">
    <property type="entry name" value="PERMEASE-RELATED"/>
    <property type="match status" value="1"/>
</dbReference>
<feature type="region of interest" description="Disordered" evidence="6">
    <location>
        <begin position="1"/>
        <end position="20"/>
    </location>
</feature>
<name>A0A238FFE4_9BASI</name>
<dbReference type="PANTHER" id="PTHR43791:SF35">
    <property type="entry name" value="MAJOR FACILITATOR SUPERFAMILY (MFS) PROFILE DOMAIN-CONTAINING PROTEIN"/>
    <property type="match status" value="1"/>
</dbReference>
<feature type="transmembrane region" description="Helical" evidence="7">
    <location>
        <begin position="313"/>
        <end position="338"/>
    </location>
</feature>
<dbReference type="AlphaFoldDB" id="A0A238FFE4"/>
<reference evidence="10" key="1">
    <citation type="submission" date="2016-09" db="EMBL/GenBank/DDBJ databases">
        <authorList>
            <person name="Jeantristanb JTB J.-T."/>
            <person name="Ricardo R."/>
        </authorList>
    </citation>
    <scope>NUCLEOTIDE SEQUENCE [LARGE SCALE GENOMIC DNA]</scope>
</reference>
<dbReference type="Gene3D" id="1.20.1250.20">
    <property type="entry name" value="MFS general substrate transporter like domains"/>
    <property type="match status" value="1"/>
</dbReference>
<dbReference type="GO" id="GO:0022857">
    <property type="term" value="F:transmembrane transporter activity"/>
    <property type="evidence" value="ECO:0007669"/>
    <property type="project" value="InterPro"/>
</dbReference>
<feature type="domain" description="Major facilitator superfamily (MFS) profile" evidence="8">
    <location>
        <begin position="77"/>
        <end position="490"/>
    </location>
</feature>
<dbReference type="InterPro" id="IPR036259">
    <property type="entry name" value="MFS_trans_sf"/>
</dbReference>
<evidence type="ECO:0000256" key="7">
    <source>
        <dbReference type="SAM" id="Phobius"/>
    </source>
</evidence>
<dbReference type="InterPro" id="IPR020846">
    <property type="entry name" value="MFS_dom"/>
</dbReference>
<feature type="transmembrane region" description="Helical" evidence="7">
    <location>
        <begin position="497"/>
        <end position="517"/>
    </location>
</feature>
<feature type="transmembrane region" description="Helical" evidence="7">
    <location>
        <begin position="153"/>
        <end position="170"/>
    </location>
</feature>
<evidence type="ECO:0000256" key="5">
    <source>
        <dbReference type="ARBA" id="ARBA00023136"/>
    </source>
</evidence>
<dbReference type="Pfam" id="PF07690">
    <property type="entry name" value="MFS_1"/>
    <property type="match status" value="1"/>
</dbReference>